<dbReference type="InterPro" id="IPR008040">
    <property type="entry name" value="Hydant_A_N"/>
</dbReference>
<dbReference type="GO" id="GO:0006749">
    <property type="term" value="P:glutathione metabolic process"/>
    <property type="evidence" value="ECO:0007669"/>
    <property type="project" value="TreeGrafter"/>
</dbReference>
<dbReference type="GO" id="GO:0005829">
    <property type="term" value="C:cytosol"/>
    <property type="evidence" value="ECO:0007669"/>
    <property type="project" value="TreeGrafter"/>
</dbReference>
<dbReference type="Proteomes" id="UP000232883">
    <property type="component" value="Chromosome"/>
</dbReference>
<dbReference type="Pfam" id="PF05378">
    <property type="entry name" value="Hydant_A_N"/>
    <property type="match status" value="1"/>
</dbReference>
<evidence type="ECO:0000259" key="3">
    <source>
        <dbReference type="Pfam" id="PF02538"/>
    </source>
</evidence>
<dbReference type="GO" id="GO:0017168">
    <property type="term" value="F:5-oxoprolinase (ATP-hydrolyzing) activity"/>
    <property type="evidence" value="ECO:0007669"/>
    <property type="project" value="TreeGrafter"/>
</dbReference>
<dbReference type="EMBL" id="CP025096">
    <property type="protein sequence ID" value="AUD00872.1"/>
    <property type="molecule type" value="Genomic_DNA"/>
</dbReference>
<evidence type="ECO:0000259" key="2">
    <source>
        <dbReference type="Pfam" id="PF01968"/>
    </source>
</evidence>
<feature type="domain" description="Hydantoinase B/oxoprolinase" evidence="3">
    <location>
        <begin position="754"/>
        <end position="1277"/>
    </location>
</feature>
<comment type="similarity">
    <text evidence="1">Belongs to the oxoprolinase family.</text>
</comment>
<dbReference type="PANTHER" id="PTHR11365">
    <property type="entry name" value="5-OXOPROLINASE RELATED"/>
    <property type="match status" value="1"/>
</dbReference>
<dbReference type="PANTHER" id="PTHR11365:SF23">
    <property type="entry name" value="HYPOTHETICAL 5-OXOPROLINASE (EUROFUNG)-RELATED"/>
    <property type="match status" value="1"/>
</dbReference>
<evidence type="ECO:0000313" key="6">
    <source>
        <dbReference type="Proteomes" id="UP000232883"/>
    </source>
</evidence>
<accession>A0A2K8YTA8</accession>
<dbReference type="Pfam" id="PF01968">
    <property type="entry name" value="Hydantoinase_A"/>
    <property type="match status" value="1"/>
</dbReference>
<evidence type="ECO:0000313" key="5">
    <source>
        <dbReference type="EMBL" id="AUD00872.1"/>
    </source>
</evidence>
<keyword evidence="6" id="KW-1185">Reference proteome</keyword>
<dbReference type="KEGG" id="spir:CWM47_03005"/>
<dbReference type="OrthoDB" id="9768323at2"/>
<dbReference type="AlphaFoldDB" id="A0A2K8YTA8"/>
<dbReference type="Pfam" id="PF02538">
    <property type="entry name" value="Hydantoinase_B"/>
    <property type="match status" value="1"/>
</dbReference>
<name>A0A2K8YTA8_9BACT</name>
<evidence type="ECO:0000259" key="4">
    <source>
        <dbReference type="Pfam" id="PF05378"/>
    </source>
</evidence>
<reference evidence="5 6" key="1">
    <citation type="submission" date="2017-11" db="EMBL/GenBank/DDBJ databases">
        <title>Taxonomic description and genome sequences of Spirosoma HA7 sp. nov., isolated from pollen microhabitat of Corylus avellana.</title>
        <authorList>
            <person name="Ambika Manirajan B."/>
            <person name="Suarez C."/>
            <person name="Ratering S."/>
            <person name="Geissler-Plaum R."/>
            <person name="Cardinale M."/>
            <person name="Sylvia S."/>
        </authorList>
    </citation>
    <scope>NUCLEOTIDE SEQUENCE [LARGE SCALE GENOMIC DNA]</scope>
    <source>
        <strain evidence="5 6">HA7</strain>
    </source>
</reference>
<dbReference type="RefSeq" id="WP_100986295.1">
    <property type="nucleotide sequence ID" value="NZ_CP025096.1"/>
</dbReference>
<proteinExistence type="inferred from homology"/>
<dbReference type="InterPro" id="IPR002821">
    <property type="entry name" value="Hydantoinase_A"/>
</dbReference>
<dbReference type="InterPro" id="IPR045079">
    <property type="entry name" value="Oxoprolinase-like"/>
</dbReference>
<feature type="domain" description="Hydantoinase/oxoprolinase N-terminal" evidence="4">
    <location>
        <begin position="123"/>
        <end position="235"/>
    </location>
</feature>
<evidence type="ECO:0000256" key="1">
    <source>
        <dbReference type="ARBA" id="ARBA00010403"/>
    </source>
</evidence>
<sequence length="1279" mass="137098">MYQIWIDTGGTFTDGLAQYPDGTINRAKVLSSSRLRGQLINGKLIAPWLSAPIFDGYQLRVIGTGETYLITSLGSDGILTLDRPYTTNTDTVTVELFTGEEAPVLATRLLTKTPLNQPFPPLEMRLGTTKGTNALLERKGGCVALLVTKGFKDLLKIGTQQRPDLFQLAIPPAEVLYDSVLEVDERMAADGQILKPLSDQTLTNLVEQLQQSKPDAVAISLLNAYRNPAHERKLYAALHAAGFAYITLSTSVSTAPQYVSRTQTAVVDAYLTPVMRLYLDNVQQQLGGSPVRVMTSSGGLVRADLFQPKDSLLSGPAGGVIGAVTVSDSILLSPLATTDNKMLSDTSGILTLDMGGTSTDVARIHGGGLDYRFSTKIGPFDLQLPSLAIETVAAGGGSICWFDGKQLRVGPHSAGASPGPACYGAKNTATGKPRLTITDVNLLLGKLHPKQFGIPIFPKEAKTALTEIVTQIESTGAIASPIDVLRGFEHIANEIMAGAIRKISVARGFDPKEYTLLVFGGAGGLHGCAIARLLGMERLLLPFDGGLLSAYGIGQAQIERMAAQTILQPLSVIDGKLADIRQTLIDSATTNLRQDVDEGISIKTKSVSVFLRLSGQEATIDVPFSNRLAEDFEQTYKHLYGHFPSDANGQPRSIEVESIRVLVSTFSDELPLSDSPVSHRHAVPAFETDAYPVYDWTQMQEGDTFRGPALLLNTTSSAFIEPGWRLVVQANKNALVDYIADIEEVGETQANEVIQLELFTQRFRAIAEEMGAQLQRTAFSVNVKERLDFSCALLDANAELVANAPHIPVHLGSLGVCARLVLAKIAIGPGDVVITNHPKYGGSHLPDVTLLSGVFTKEEMGKDPQLIGYVINRAHHAEIGGKVPGSMPPDAVSLVEEGVVLEPMYVVKAGEFLWKSTENNVGLSTYFTDAPYPTRALVENQADIEAALASLKAGETALRSLARQHGLSTVKHYMARLQQSANEAILSVLKPLNGQTFSAEESLDDGHTIRVNLSISNSRLTIDFSGTSGVHPNNLNANVSILYSAVLYVLRLWCGKEIPLNEGLMAPVDLILPESSFLNPIFPEDTSACPAVVGGNTEVSQRLVDTLLKALGLAACSQGTMNNFLFGRSAVNSTSFGYYETIGGGAGATMGANGRSAVHQHMTNTKLTDPEELERRYPVRLHEFSIRSGSGGAGQWRGGDGIVREIEFLEPVQATLLSQHRVVAPYGLDGGEPGAVGQQTLVHVDGHEETLPGIFTRAMQTGERIRIETPGGGGAGKLA</sequence>
<feature type="domain" description="Hydantoinase A/oxoprolinase" evidence="2">
    <location>
        <begin position="261"/>
        <end position="559"/>
    </location>
</feature>
<organism evidence="5 6">
    <name type="scientific">Spirosoma pollinicola</name>
    <dbReference type="NCBI Taxonomy" id="2057025"/>
    <lineage>
        <taxon>Bacteria</taxon>
        <taxon>Pseudomonadati</taxon>
        <taxon>Bacteroidota</taxon>
        <taxon>Cytophagia</taxon>
        <taxon>Cytophagales</taxon>
        <taxon>Cytophagaceae</taxon>
        <taxon>Spirosoma</taxon>
    </lineage>
</organism>
<gene>
    <name evidence="5" type="ORF">CWM47_03005</name>
</gene>
<protein>
    <submittedName>
        <fullName evidence="5">5-oxoprolinase</fullName>
    </submittedName>
</protein>
<dbReference type="InterPro" id="IPR003692">
    <property type="entry name" value="Hydantoinase_B"/>
</dbReference>